<organism evidence="1 2">
    <name type="scientific">Trichinella nelsoni</name>
    <dbReference type="NCBI Taxonomy" id="6336"/>
    <lineage>
        <taxon>Eukaryota</taxon>
        <taxon>Metazoa</taxon>
        <taxon>Ecdysozoa</taxon>
        <taxon>Nematoda</taxon>
        <taxon>Enoplea</taxon>
        <taxon>Dorylaimia</taxon>
        <taxon>Trichinellida</taxon>
        <taxon>Trichinellidae</taxon>
        <taxon>Trichinella</taxon>
    </lineage>
</organism>
<name>A0A0V0RV73_9BILA</name>
<dbReference type="OrthoDB" id="10325018at2759"/>
<proteinExistence type="predicted"/>
<gene>
    <name evidence="1" type="ORF">T07_7137</name>
</gene>
<accession>A0A0V0RV73</accession>
<dbReference type="EMBL" id="JYDL01000074">
    <property type="protein sequence ID" value="KRX18331.1"/>
    <property type="molecule type" value="Genomic_DNA"/>
</dbReference>
<keyword evidence="2" id="KW-1185">Reference proteome</keyword>
<dbReference type="Proteomes" id="UP000054630">
    <property type="component" value="Unassembled WGS sequence"/>
</dbReference>
<evidence type="ECO:0000313" key="1">
    <source>
        <dbReference type="EMBL" id="KRX18331.1"/>
    </source>
</evidence>
<sequence length="136" mass="15826">MDKFFKCSREGEKKAGNRLIDGERRRPRPDASKGSFFAFGILFDQCFLHKREDEPKAKMTNEFSSPLTHRLAEKNIQTCLPNANPHFGYNLIRKLELDCQLTLTLPSNDPTEGFSSFFYIISSYDRLSYLTDWVNF</sequence>
<protein>
    <submittedName>
        <fullName evidence="1">Uncharacterized protein</fullName>
    </submittedName>
</protein>
<reference evidence="1 2" key="1">
    <citation type="submission" date="2015-01" db="EMBL/GenBank/DDBJ databases">
        <title>Evolution of Trichinella species and genotypes.</title>
        <authorList>
            <person name="Korhonen P.K."/>
            <person name="Edoardo P."/>
            <person name="Giuseppe L.R."/>
            <person name="Gasser R.B."/>
        </authorList>
    </citation>
    <scope>NUCLEOTIDE SEQUENCE [LARGE SCALE GENOMIC DNA]</scope>
    <source>
        <strain evidence="1">ISS37</strain>
    </source>
</reference>
<comment type="caution">
    <text evidence="1">The sequence shown here is derived from an EMBL/GenBank/DDBJ whole genome shotgun (WGS) entry which is preliminary data.</text>
</comment>
<dbReference type="AlphaFoldDB" id="A0A0V0RV73"/>
<evidence type="ECO:0000313" key="2">
    <source>
        <dbReference type="Proteomes" id="UP000054630"/>
    </source>
</evidence>